<dbReference type="Pfam" id="PF25141">
    <property type="entry name" value="PGAP1_2nd"/>
    <property type="match status" value="1"/>
</dbReference>
<evidence type="ECO:0000313" key="13">
    <source>
        <dbReference type="Proteomes" id="UP000054251"/>
    </source>
</evidence>
<evidence type="ECO:0000256" key="4">
    <source>
        <dbReference type="ARBA" id="ARBA00022692"/>
    </source>
</evidence>
<sequence length="485" mass="53852">MGPSYARITAFDESHTKFASKYSLYLYREQGRDPLPDENEGFSHLGGIPILFIPGNAGSYRQVRSIAAETSDLYFDHYLESDDLNPNAKNYDFFTADFNEDFTAFHGRTMLDQAEYLNEAIKFILGLYANSEHPPRSVVVLGHSMGGVVSRVMVSLPNYNPDSINTIITLASPHAAAPLTFDGDILKIYSAVDRFWIQGYDNEETDNTIAKIAKERLSNISVISITGGLLDTILPADYTTLGYLVPPTNGFTVYTTGIPGVWTPIDHLAIVWCAQLRRQVLKALLEIADFESPDKTYSLDKRMKVLRKNFLSGFENYASQDKVANDKTTNHIFLKAGSQQINYVQEGQKLKVVPGKTPSPLNIFRSASPKRSKVQFSLLSSMKIGEHTSDVTEGYTQPTLLLCNTTDAIEEGVNIIDYTNEETTEIVLFNCIDISEDSSIIPRSADDTSSLSESSIGGEKSPYHAIQYNSTMIEPYDTLIVTGLL</sequence>
<dbReference type="GO" id="GO:0005789">
    <property type="term" value="C:endoplasmic reticulum membrane"/>
    <property type="evidence" value="ECO:0007669"/>
    <property type="project" value="UniProtKB-SubCell"/>
</dbReference>
<evidence type="ECO:0000259" key="11">
    <source>
        <dbReference type="Pfam" id="PF07819"/>
    </source>
</evidence>
<dbReference type="InterPro" id="IPR012908">
    <property type="entry name" value="PGAP1-ab_dom-like"/>
</dbReference>
<evidence type="ECO:0000256" key="7">
    <source>
        <dbReference type="ARBA" id="ARBA00022927"/>
    </source>
</evidence>
<evidence type="ECO:0000256" key="6">
    <source>
        <dbReference type="ARBA" id="ARBA00022824"/>
    </source>
</evidence>
<dbReference type="Pfam" id="PF07819">
    <property type="entry name" value="PGAP1"/>
    <property type="match status" value="1"/>
</dbReference>
<dbReference type="Gene3D" id="3.40.50.1820">
    <property type="entry name" value="alpha/beta hydrolase"/>
    <property type="match status" value="1"/>
</dbReference>
<dbReference type="InterPro" id="IPR039529">
    <property type="entry name" value="PGAP1/BST1"/>
</dbReference>
<reference evidence="12 13" key="1">
    <citation type="submission" date="2015-11" db="EMBL/GenBank/DDBJ databases">
        <title>The genome of Debaryomyces fabryi.</title>
        <authorList>
            <person name="Tafer H."/>
            <person name="Lopandic K."/>
        </authorList>
    </citation>
    <scope>NUCLEOTIDE SEQUENCE [LARGE SCALE GENOMIC DNA]</scope>
    <source>
        <strain evidence="12 13">CBS 789</strain>
    </source>
</reference>
<evidence type="ECO:0000256" key="3">
    <source>
        <dbReference type="ARBA" id="ARBA00022448"/>
    </source>
</evidence>
<evidence type="ECO:0000256" key="10">
    <source>
        <dbReference type="RuleBase" id="RU365011"/>
    </source>
</evidence>
<comment type="caution">
    <text evidence="12">The sequence shown here is derived from an EMBL/GenBank/DDBJ whole genome shotgun (WGS) entry which is preliminary data.</text>
</comment>
<dbReference type="GeneID" id="26841435"/>
<evidence type="ECO:0000256" key="9">
    <source>
        <dbReference type="ARBA" id="ARBA00023136"/>
    </source>
</evidence>
<feature type="domain" description="GPI inositol-deacylase PGAP1-like alpha/beta" evidence="11">
    <location>
        <begin position="45"/>
        <end position="287"/>
    </location>
</feature>
<keyword evidence="13" id="KW-1185">Reference proteome</keyword>
<dbReference type="InterPro" id="IPR029058">
    <property type="entry name" value="AB_hydrolase_fold"/>
</dbReference>
<feature type="non-terminal residue" evidence="12">
    <location>
        <position position="485"/>
    </location>
</feature>
<keyword evidence="7 10" id="KW-0653">Protein transport</keyword>
<organism evidence="12 13">
    <name type="scientific">Debaryomyces fabryi</name>
    <dbReference type="NCBI Taxonomy" id="58627"/>
    <lineage>
        <taxon>Eukaryota</taxon>
        <taxon>Fungi</taxon>
        <taxon>Dikarya</taxon>
        <taxon>Ascomycota</taxon>
        <taxon>Saccharomycotina</taxon>
        <taxon>Pichiomycetes</taxon>
        <taxon>Debaryomycetaceae</taxon>
        <taxon>Debaryomyces</taxon>
    </lineage>
</organism>
<dbReference type="GO" id="GO:0015031">
    <property type="term" value="P:protein transport"/>
    <property type="evidence" value="ECO:0007669"/>
    <property type="project" value="UniProtKB-KW"/>
</dbReference>
<dbReference type="PANTHER" id="PTHR15495:SF7">
    <property type="entry name" value="GPI INOSITOL-DEACYLASE"/>
    <property type="match status" value="1"/>
</dbReference>
<accession>A0A0V1PU86</accession>
<evidence type="ECO:0000256" key="5">
    <source>
        <dbReference type="ARBA" id="ARBA00022801"/>
    </source>
</evidence>
<keyword evidence="8" id="KW-1133">Transmembrane helix</keyword>
<dbReference type="GO" id="GO:0006888">
    <property type="term" value="P:endoplasmic reticulum to Golgi vesicle-mediated transport"/>
    <property type="evidence" value="ECO:0007669"/>
    <property type="project" value="TreeGrafter"/>
</dbReference>
<dbReference type="Proteomes" id="UP000054251">
    <property type="component" value="Unassembled WGS sequence"/>
</dbReference>
<comment type="subcellular location">
    <subcellularLocation>
        <location evidence="1">Endoplasmic reticulum membrane</location>
        <topology evidence="1">Multi-pass membrane protein</topology>
    </subcellularLocation>
</comment>
<keyword evidence="3 10" id="KW-0813">Transport</keyword>
<dbReference type="AlphaFoldDB" id="A0A0V1PU86"/>
<name>A0A0V1PU86_9ASCO</name>
<dbReference type="OrthoDB" id="348976at2759"/>
<keyword evidence="9 10" id="KW-0472">Membrane</keyword>
<evidence type="ECO:0000313" key="12">
    <source>
        <dbReference type="EMBL" id="KRZ99830.1"/>
    </source>
</evidence>
<keyword evidence="5 10" id="KW-0378">Hydrolase</keyword>
<dbReference type="RefSeq" id="XP_015465933.1">
    <property type="nucleotide sequence ID" value="XM_015613255.1"/>
</dbReference>
<dbReference type="EMBL" id="LMYN01000118">
    <property type="protein sequence ID" value="KRZ99830.1"/>
    <property type="molecule type" value="Genomic_DNA"/>
</dbReference>
<dbReference type="PANTHER" id="PTHR15495">
    <property type="entry name" value="NEGATIVE REGULATOR OF VESICLE FORMATION-RELATED"/>
    <property type="match status" value="1"/>
</dbReference>
<comment type="similarity">
    <text evidence="2 10">Belongs to the GPI inositol-deacylase family.</text>
</comment>
<dbReference type="GO" id="GO:0050185">
    <property type="term" value="F:phosphatidylinositol deacylase activity"/>
    <property type="evidence" value="ECO:0007669"/>
    <property type="project" value="TreeGrafter"/>
</dbReference>
<dbReference type="EC" id="3.1.-.-" evidence="10"/>
<protein>
    <recommendedName>
        <fullName evidence="10">GPI inositol-deacylase</fullName>
        <ecNumber evidence="10">3.1.-.-</ecNumber>
    </recommendedName>
</protein>
<dbReference type="SUPFAM" id="SSF53474">
    <property type="entry name" value="alpha/beta-Hydrolases"/>
    <property type="match status" value="1"/>
</dbReference>
<evidence type="ECO:0000256" key="8">
    <source>
        <dbReference type="ARBA" id="ARBA00022989"/>
    </source>
</evidence>
<keyword evidence="4" id="KW-0812">Transmembrane</keyword>
<comment type="function">
    <text evidence="10">Involved in inositol deacylation of GPI-anchored proteins which plays important roles in the quality control and ER-associated degradation of GPI-anchored proteins.</text>
</comment>
<evidence type="ECO:0000256" key="1">
    <source>
        <dbReference type="ARBA" id="ARBA00004477"/>
    </source>
</evidence>
<keyword evidence="6 10" id="KW-0256">Endoplasmic reticulum</keyword>
<evidence type="ECO:0000256" key="2">
    <source>
        <dbReference type="ARBA" id="ARBA00006931"/>
    </source>
</evidence>
<proteinExistence type="inferred from homology"/>
<gene>
    <name evidence="12" type="ORF">AC631_04426</name>
</gene>
<dbReference type="GO" id="GO:0006505">
    <property type="term" value="P:GPI anchor metabolic process"/>
    <property type="evidence" value="ECO:0007669"/>
    <property type="project" value="TreeGrafter"/>
</dbReference>